<comment type="caution">
    <text evidence="3">The sequence shown here is derived from an EMBL/GenBank/DDBJ whole genome shotgun (WGS) entry which is preliminary data.</text>
</comment>
<dbReference type="VEuPathDB" id="FungiDB:MUCCIDRAFT_164797"/>
<feature type="domain" description="F-box" evidence="2">
    <location>
        <begin position="2"/>
        <end position="48"/>
    </location>
</feature>
<gene>
    <name evidence="3" type="ORF">MUCCIDRAFT_164797</name>
</gene>
<dbReference type="SMART" id="SM00256">
    <property type="entry name" value="FBOX"/>
    <property type="match status" value="1"/>
</dbReference>
<dbReference type="Proteomes" id="UP000077051">
    <property type="component" value="Unassembled WGS sequence"/>
</dbReference>
<protein>
    <recommendedName>
        <fullName evidence="2">F-box domain-containing protein</fullName>
    </recommendedName>
</protein>
<evidence type="ECO:0000259" key="2">
    <source>
        <dbReference type="PROSITE" id="PS50181"/>
    </source>
</evidence>
<dbReference type="InterPro" id="IPR032675">
    <property type="entry name" value="LRR_dom_sf"/>
</dbReference>
<dbReference type="SUPFAM" id="SSF81383">
    <property type="entry name" value="F-box domain"/>
    <property type="match status" value="1"/>
</dbReference>
<dbReference type="Gene3D" id="3.80.10.10">
    <property type="entry name" value="Ribonuclease Inhibitor"/>
    <property type="match status" value="1"/>
</dbReference>
<evidence type="ECO:0000313" key="3">
    <source>
        <dbReference type="EMBL" id="OAD00868.1"/>
    </source>
</evidence>
<proteinExistence type="predicted"/>
<dbReference type="InterPro" id="IPR036047">
    <property type="entry name" value="F-box-like_dom_sf"/>
</dbReference>
<dbReference type="Pfam" id="PF12937">
    <property type="entry name" value="F-box-like"/>
    <property type="match status" value="1"/>
</dbReference>
<reference evidence="3 4" key="1">
    <citation type="submission" date="2015-06" db="EMBL/GenBank/DDBJ databases">
        <title>Expansion of signal transduction pathways in fungi by whole-genome duplication.</title>
        <authorList>
            <consortium name="DOE Joint Genome Institute"/>
            <person name="Corrochano L.M."/>
            <person name="Kuo A."/>
            <person name="Marcet-Houben M."/>
            <person name="Polaino S."/>
            <person name="Salamov A."/>
            <person name="Villalobos J.M."/>
            <person name="Alvarez M.I."/>
            <person name="Avalos J."/>
            <person name="Benito E.P."/>
            <person name="Benoit I."/>
            <person name="Burger G."/>
            <person name="Camino L.P."/>
            <person name="Canovas D."/>
            <person name="Cerda-Olmedo E."/>
            <person name="Cheng J.-F."/>
            <person name="Dominguez A."/>
            <person name="Elias M."/>
            <person name="Eslava A.P."/>
            <person name="Glaser F."/>
            <person name="Grimwood J."/>
            <person name="Gutierrez G."/>
            <person name="Heitman J."/>
            <person name="Henrissat B."/>
            <person name="Iturriaga E.A."/>
            <person name="Lang B.F."/>
            <person name="Lavin J.L."/>
            <person name="Lee S."/>
            <person name="Li W."/>
            <person name="Lindquist E."/>
            <person name="Lopez-Garcia S."/>
            <person name="Luque E.M."/>
            <person name="Marcos A.T."/>
            <person name="Martin J."/>
            <person name="Mccluskey K."/>
            <person name="Medina H.R."/>
            <person name="Miralles-Duran A."/>
            <person name="Miyazaki A."/>
            <person name="Munoz-Torres E."/>
            <person name="Oguiza J.A."/>
            <person name="Ohm R."/>
            <person name="Olmedo M."/>
            <person name="Orejas M."/>
            <person name="Ortiz-Castellanos L."/>
            <person name="Pisabarro A.G."/>
            <person name="Rodriguez-Romero J."/>
            <person name="Ruiz-Herrera J."/>
            <person name="Ruiz-Vazquez R."/>
            <person name="Sanz C."/>
            <person name="Schackwitz W."/>
            <person name="Schmutz J."/>
            <person name="Shahriari M."/>
            <person name="Shelest E."/>
            <person name="Silva-Franco F."/>
            <person name="Soanes D."/>
            <person name="Syed K."/>
            <person name="Tagua V.G."/>
            <person name="Talbot N.J."/>
            <person name="Thon M."/>
            <person name="De Vries R.P."/>
            <person name="Wiebenga A."/>
            <person name="Yadav J.S."/>
            <person name="Braun E.L."/>
            <person name="Baker S."/>
            <person name="Garre V."/>
            <person name="Horwitz B."/>
            <person name="Torres-Martinez S."/>
            <person name="Idnurm A."/>
            <person name="Herrera-Estrella A."/>
            <person name="Gabaldon T."/>
            <person name="Grigoriev I.V."/>
        </authorList>
    </citation>
    <scope>NUCLEOTIDE SEQUENCE [LARGE SCALE GENOMIC DNA]</scope>
    <source>
        <strain evidence="3 4">CBS 277.49</strain>
    </source>
</reference>
<dbReference type="SUPFAM" id="SSF52047">
    <property type="entry name" value="RNI-like"/>
    <property type="match status" value="1"/>
</dbReference>
<name>A0A168J860_MUCCL</name>
<organism evidence="3 4">
    <name type="scientific">Mucor lusitanicus CBS 277.49</name>
    <dbReference type="NCBI Taxonomy" id="747725"/>
    <lineage>
        <taxon>Eukaryota</taxon>
        <taxon>Fungi</taxon>
        <taxon>Fungi incertae sedis</taxon>
        <taxon>Mucoromycota</taxon>
        <taxon>Mucoromycotina</taxon>
        <taxon>Mucoromycetes</taxon>
        <taxon>Mucorales</taxon>
        <taxon>Mucorineae</taxon>
        <taxon>Mucoraceae</taxon>
        <taxon>Mucor</taxon>
    </lineage>
</organism>
<keyword evidence="4" id="KW-1185">Reference proteome</keyword>
<evidence type="ECO:0000256" key="1">
    <source>
        <dbReference type="SAM" id="Coils"/>
    </source>
</evidence>
<dbReference type="PROSITE" id="PS50181">
    <property type="entry name" value="FBOX"/>
    <property type="match status" value="1"/>
</dbReference>
<sequence>MPASEDRLPVEVWLNIFDRIPDKQQLVQCKLVCKRWAPLVEKAMLKTVVVTKENTFKLYNYLKDHAKANRYIQVIDIADYSHEDLTGIFLLLSAAITPNLREINGSVLTMNFIDTIADVVARLPADSVKLQKVPGTALSNDGYVSLVYTVRKTLRFLHIGLVRDTTLGHIAKVCGHLHEFESLRDLRLMDLKKYIDSIWVLDSMLRGCLHLQNLLVLVDQSPTRRATNNLDAWLSQNVQKVDSLKSLTIKNAALGHFEDEVLDLSSGFNVDLLRYLSFKYPKVQHVEMDFYEQLNQPIPRSLFENAETVTLREWRIDTMEHAEQINMANYINENFQRESPLVLLQSTPFIEQLKVNSNNLDYGFPLAPLTQLHTLALEDVYLTAEDIAAIASWAPQLKHLTLTSCKFTRSDNFGARSMSQEILVPELALSTLSVRGSDMRTQDMYISLEMPGSQSHLLYAAPSRPLVQTTFEECMMYFSETTALIIECKSLKHLSVRLNSIRVEIEFDEDGNVIESNPDIIYSEAMDLSTDIASLKAENQALATKYEQAKKYLTEAQIQAIEEPDL</sequence>
<feature type="coiled-coil region" evidence="1">
    <location>
        <begin position="525"/>
        <end position="552"/>
    </location>
</feature>
<keyword evidence="1" id="KW-0175">Coiled coil</keyword>
<dbReference type="InterPro" id="IPR001810">
    <property type="entry name" value="F-box_dom"/>
</dbReference>
<accession>A0A168J860</accession>
<dbReference type="EMBL" id="AMYB01000006">
    <property type="protein sequence ID" value="OAD00868.1"/>
    <property type="molecule type" value="Genomic_DNA"/>
</dbReference>
<dbReference type="AlphaFoldDB" id="A0A168J860"/>
<dbReference type="Gene3D" id="1.20.1280.50">
    <property type="match status" value="1"/>
</dbReference>
<evidence type="ECO:0000313" key="4">
    <source>
        <dbReference type="Proteomes" id="UP000077051"/>
    </source>
</evidence>